<evidence type="ECO:0000313" key="5">
    <source>
        <dbReference type="EMBL" id="UXP32422.1"/>
    </source>
</evidence>
<protein>
    <submittedName>
        <fullName evidence="5">Glycosyltransferase family 2 protein</fullName>
    </submittedName>
</protein>
<accession>A0ABY6CPH8</accession>
<keyword evidence="3" id="KW-0808">Transferase</keyword>
<keyword evidence="6" id="KW-1185">Reference proteome</keyword>
<evidence type="ECO:0000313" key="6">
    <source>
        <dbReference type="Proteomes" id="UP001065174"/>
    </source>
</evidence>
<sequence>MSKLPSAYKKFAVLIPGYKEDHVILNSVEKNLEINYPKNNFDLIVIADSFQSSTIEKLVQYPIIIQEVSFEKSTKVKSLKLTINELPDDYDYIVILDADNVMETDYLSKVNLYLQTAPQAAVQTQRWPKNINTDLAILDGISESINNHIYRQGAEATGFSVSLSGSGMIFERNIFQQTISQMDSIGGFDRELEFRLLEQGVKVHYYKEAKVLDQKTDDHGNFQKQRTRWISSQYVYLLRYLGKGFLGLLKGNIVYFHSTVWRNIQLPRLINLGLLTIFTLLAIVLRNYLNISYTIWILLWALNAVSMMIAIPKDLYNKKLVVSILMLPKLFISMLLILFKIKGANKKFIHTEHKAV</sequence>
<feature type="transmembrane region" description="Helical" evidence="4">
    <location>
        <begin position="291"/>
        <end position="311"/>
    </location>
</feature>
<keyword evidence="4" id="KW-0812">Transmembrane</keyword>
<dbReference type="PANTHER" id="PTHR43630">
    <property type="entry name" value="POLY-BETA-1,6-N-ACETYL-D-GLUCOSAMINE SYNTHASE"/>
    <property type="match status" value="1"/>
</dbReference>
<evidence type="ECO:0000256" key="4">
    <source>
        <dbReference type="SAM" id="Phobius"/>
    </source>
</evidence>
<dbReference type="Pfam" id="PF13641">
    <property type="entry name" value="Glyco_tranf_2_3"/>
    <property type="match status" value="1"/>
</dbReference>
<evidence type="ECO:0000256" key="2">
    <source>
        <dbReference type="ARBA" id="ARBA00022676"/>
    </source>
</evidence>
<evidence type="ECO:0000256" key="3">
    <source>
        <dbReference type="ARBA" id="ARBA00022679"/>
    </source>
</evidence>
<dbReference type="PANTHER" id="PTHR43630:SF1">
    <property type="entry name" value="POLY-BETA-1,6-N-ACETYL-D-GLUCOSAMINE SYNTHASE"/>
    <property type="match status" value="1"/>
</dbReference>
<gene>
    <name evidence="5" type="ORF">N6H18_00335</name>
</gene>
<dbReference type="SUPFAM" id="SSF53448">
    <property type="entry name" value="Nucleotide-diphospho-sugar transferases"/>
    <property type="match status" value="1"/>
</dbReference>
<feature type="transmembrane region" description="Helical" evidence="4">
    <location>
        <begin position="320"/>
        <end position="339"/>
    </location>
</feature>
<keyword evidence="4" id="KW-0472">Membrane</keyword>
<evidence type="ECO:0000256" key="1">
    <source>
        <dbReference type="ARBA" id="ARBA00006739"/>
    </source>
</evidence>
<dbReference type="EMBL" id="CP106679">
    <property type="protein sequence ID" value="UXP32422.1"/>
    <property type="molecule type" value="Genomic_DNA"/>
</dbReference>
<dbReference type="RefSeq" id="WP_262309857.1">
    <property type="nucleotide sequence ID" value="NZ_CP106679.1"/>
</dbReference>
<dbReference type="Gene3D" id="3.90.550.10">
    <property type="entry name" value="Spore Coat Polysaccharide Biosynthesis Protein SpsA, Chain A"/>
    <property type="match status" value="1"/>
</dbReference>
<feature type="transmembrane region" description="Helical" evidence="4">
    <location>
        <begin position="269"/>
        <end position="285"/>
    </location>
</feature>
<reference evidence="5" key="1">
    <citation type="submission" date="2022-09" db="EMBL/GenBank/DDBJ databases">
        <title>Comparative genomics and taxonomic characterization of three novel marine species of genus Reichenbachiella exhibiting antioxidant and polysaccharide degradation activities.</title>
        <authorList>
            <person name="Muhammad N."/>
            <person name="Lee Y.-J."/>
            <person name="Ko J."/>
            <person name="Kim S.-G."/>
        </authorList>
    </citation>
    <scope>NUCLEOTIDE SEQUENCE</scope>
    <source>
        <strain evidence="5">BKB1-1</strain>
    </source>
</reference>
<keyword evidence="4" id="KW-1133">Transmembrane helix</keyword>
<organism evidence="5 6">
    <name type="scientific">Reichenbachiella agarivorans</name>
    <dbReference type="NCBI Taxonomy" id="2979464"/>
    <lineage>
        <taxon>Bacteria</taxon>
        <taxon>Pseudomonadati</taxon>
        <taxon>Bacteroidota</taxon>
        <taxon>Cytophagia</taxon>
        <taxon>Cytophagales</taxon>
        <taxon>Reichenbachiellaceae</taxon>
        <taxon>Reichenbachiella</taxon>
    </lineage>
</organism>
<keyword evidence="2" id="KW-0328">Glycosyltransferase</keyword>
<name>A0ABY6CPH8_9BACT</name>
<proteinExistence type="inferred from homology"/>
<comment type="similarity">
    <text evidence="1">Belongs to the glycosyltransferase 2 family.</text>
</comment>
<dbReference type="InterPro" id="IPR029044">
    <property type="entry name" value="Nucleotide-diphossugar_trans"/>
</dbReference>
<dbReference type="Proteomes" id="UP001065174">
    <property type="component" value="Chromosome"/>
</dbReference>